<keyword evidence="3" id="KW-1185">Reference proteome</keyword>
<feature type="region of interest" description="Disordered" evidence="1">
    <location>
        <begin position="100"/>
        <end position="123"/>
    </location>
</feature>
<comment type="caution">
    <text evidence="2">The sequence shown here is derived from an EMBL/GenBank/DDBJ whole genome shotgun (WGS) entry which is preliminary data.</text>
</comment>
<evidence type="ECO:0008006" key="4">
    <source>
        <dbReference type="Google" id="ProtNLM"/>
    </source>
</evidence>
<dbReference type="InterPro" id="IPR036691">
    <property type="entry name" value="Endo/exonu/phosph_ase_sf"/>
</dbReference>
<dbReference type="RefSeq" id="WP_348610924.1">
    <property type="nucleotide sequence ID" value="NZ_CP157276.1"/>
</dbReference>
<evidence type="ECO:0000256" key="1">
    <source>
        <dbReference type="SAM" id="MobiDB-lite"/>
    </source>
</evidence>
<dbReference type="Proteomes" id="UP001629744">
    <property type="component" value="Unassembled WGS sequence"/>
</dbReference>
<dbReference type="SUPFAM" id="SSF56219">
    <property type="entry name" value="DNase I-like"/>
    <property type="match status" value="1"/>
</dbReference>
<name>A0ABW9G0K6_9NOCA</name>
<evidence type="ECO:0000313" key="2">
    <source>
        <dbReference type="EMBL" id="MFM1731112.1"/>
    </source>
</evidence>
<organism evidence="2 3">
    <name type="scientific">Prescottella soli</name>
    <dbReference type="NCBI Taxonomy" id="1543852"/>
    <lineage>
        <taxon>Bacteria</taxon>
        <taxon>Bacillati</taxon>
        <taxon>Actinomycetota</taxon>
        <taxon>Actinomycetes</taxon>
        <taxon>Mycobacteriales</taxon>
        <taxon>Nocardiaceae</taxon>
        <taxon>Prescottella</taxon>
    </lineage>
</organism>
<reference evidence="2 3" key="1">
    <citation type="submission" date="2023-11" db="EMBL/GenBank/DDBJ databases">
        <authorList>
            <person name="Val-Calvo J."/>
            <person name="Scortti M."/>
            <person name="Vazquez-Boland J."/>
        </authorList>
    </citation>
    <scope>NUCLEOTIDE SEQUENCE [LARGE SCALE GENOMIC DNA]</scope>
    <source>
        <strain evidence="2 3">DSM 46662</strain>
    </source>
</reference>
<dbReference type="EMBL" id="JBDLNU010000006">
    <property type="protein sequence ID" value="MFM1731112.1"/>
    <property type="molecule type" value="Genomic_DNA"/>
</dbReference>
<protein>
    <recommendedName>
        <fullName evidence="4">Endonuclease/exonuclease/phosphatase family protein</fullName>
    </recommendedName>
</protein>
<accession>A0ABW9G0K6</accession>
<gene>
    <name evidence="2" type="ORF">ABEU19_004663</name>
</gene>
<proteinExistence type="predicted"/>
<evidence type="ECO:0000313" key="3">
    <source>
        <dbReference type="Proteomes" id="UP001629744"/>
    </source>
</evidence>
<sequence>MDSTEITVATWNTEWAPTAGRRGRTFVSGWPDAAADILVVMEGSHGLLPDGGYVVVAGNDWGYDDKPHHRKVLLWSRWPLTDVDLLTTGGGAGRVVTALTASPADPDPRRLHPVGPRAREHRA</sequence>